<keyword evidence="6 9" id="KW-1133">Transmembrane helix</keyword>
<feature type="transmembrane region" description="Helical" evidence="9">
    <location>
        <begin position="12"/>
        <end position="29"/>
    </location>
</feature>
<evidence type="ECO:0000256" key="3">
    <source>
        <dbReference type="ARBA" id="ARBA00022448"/>
    </source>
</evidence>
<dbReference type="Proteomes" id="UP000224130">
    <property type="component" value="Unassembled WGS sequence"/>
</dbReference>
<dbReference type="Pfam" id="PF02028">
    <property type="entry name" value="BCCT"/>
    <property type="match status" value="1"/>
</dbReference>
<dbReference type="PANTHER" id="PTHR30047">
    <property type="entry name" value="HIGH-AFFINITY CHOLINE TRANSPORT PROTEIN-RELATED"/>
    <property type="match status" value="1"/>
</dbReference>
<protein>
    <submittedName>
        <fullName evidence="10">Choline/glycine/proline betaine transport protein</fullName>
    </submittedName>
</protein>
<dbReference type="GO" id="GO:0005886">
    <property type="term" value="C:plasma membrane"/>
    <property type="evidence" value="ECO:0007669"/>
    <property type="project" value="UniProtKB-SubCell"/>
</dbReference>
<comment type="subcellular location">
    <subcellularLocation>
        <location evidence="1">Cell membrane</location>
        <topology evidence="1">Multi-pass membrane protein</topology>
    </subcellularLocation>
</comment>
<comment type="caution">
    <text evidence="10">The sequence shown here is derived from an EMBL/GenBank/DDBJ whole genome shotgun (WGS) entry which is preliminary data.</text>
</comment>
<feature type="transmembrane region" description="Helical" evidence="9">
    <location>
        <begin position="230"/>
        <end position="248"/>
    </location>
</feature>
<sequence length="579" mass="62812">MARRSTLAPTVFYPAAGLILLFVLAAVIFTDSVAAVMDTLQASVISAFGWYYVVAVAAFVIFAIFVGLSRFGEITLGPDDEEPDFRLPVWFAMLFATGMGIGLVYYGVAEPLSHFVSPKPGVGGEEPALAQAAVGQTYVHWGLHAWGIYVVIGLALAYAIHRKGRPVSIRWALEPLLGDRVKGRLGDVIDVLAIFGTVFGVATSLGLGVLQVAAGLDYLDVADPSTALEMGLIAGITALAALSVASGLERGIKWLSNANMMLAGVLALSVLVLGSTLFLLREWVQSIGYYLQNVMFLTFDTLAFRGAEGLAWESDWTIFYWGWWISWAPFVGLFIARISRGRTVREFVLGTLLVPMVVTTIWFSIFGGSAIHQERAEPGSMLDPVTGAVNTDTAMFQLFEHMPGGGTWMAIAAMVLVVVFFVTSSDSGSFVVDMLSHGGDQNPPLWSRLFWAVLQGGVAAALLFAGGLQSLQTASILTALPFSVVMVGMVLSVWKALDGEYKEITRAERRLRRRELTEHVTEQVTEHVTEHFGQLTGQVPVFTRTREDDGDGAPARRRRVLPPRRRREGSDEPPSDTSG</sequence>
<dbReference type="AlphaFoldDB" id="A0A2A9EW19"/>
<evidence type="ECO:0000256" key="4">
    <source>
        <dbReference type="ARBA" id="ARBA00022475"/>
    </source>
</evidence>
<feature type="transmembrane region" description="Helical" evidence="9">
    <location>
        <begin position="405"/>
        <end position="424"/>
    </location>
</feature>
<evidence type="ECO:0000256" key="1">
    <source>
        <dbReference type="ARBA" id="ARBA00004651"/>
    </source>
</evidence>
<proteinExistence type="inferred from homology"/>
<feature type="compositionally biased region" description="Basic residues" evidence="8">
    <location>
        <begin position="555"/>
        <end position="567"/>
    </location>
</feature>
<keyword evidence="11" id="KW-1185">Reference proteome</keyword>
<feature type="transmembrane region" description="Helical" evidence="9">
    <location>
        <begin position="49"/>
        <end position="68"/>
    </location>
</feature>
<keyword evidence="7 9" id="KW-0472">Membrane</keyword>
<feature type="transmembrane region" description="Helical" evidence="9">
    <location>
        <begin position="89"/>
        <end position="108"/>
    </location>
</feature>
<dbReference type="PANTHER" id="PTHR30047:SF7">
    <property type="entry name" value="HIGH-AFFINITY CHOLINE TRANSPORT PROTEIN"/>
    <property type="match status" value="1"/>
</dbReference>
<keyword evidence="4" id="KW-1003">Cell membrane</keyword>
<feature type="transmembrane region" description="Helical" evidence="9">
    <location>
        <begin position="348"/>
        <end position="371"/>
    </location>
</feature>
<feature type="region of interest" description="Disordered" evidence="8">
    <location>
        <begin position="541"/>
        <end position="579"/>
    </location>
</feature>
<evidence type="ECO:0000256" key="8">
    <source>
        <dbReference type="SAM" id="MobiDB-lite"/>
    </source>
</evidence>
<feature type="transmembrane region" description="Helical" evidence="9">
    <location>
        <begin position="318"/>
        <end position="336"/>
    </location>
</feature>
<evidence type="ECO:0000256" key="6">
    <source>
        <dbReference type="ARBA" id="ARBA00022989"/>
    </source>
</evidence>
<comment type="similarity">
    <text evidence="2">Belongs to the BCCT transporter (TC 2.A.15) family.</text>
</comment>
<evidence type="ECO:0000256" key="2">
    <source>
        <dbReference type="ARBA" id="ARBA00005658"/>
    </source>
</evidence>
<reference evidence="10 11" key="1">
    <citation type="submission" date="2017-10" db="EMBL/GenBank/DDBJ databases">
        <title>Sequencing the genomes of 1000 actinobacteria strains.</title>
        <authorList>
            <person name="Klenk H.-P."/>
        </authorList>
    </citation>
    <scope>NUCLEOTIDE SEQUENCE [LARGE SCALE GENOMIC DNA]</scope>
    <source>
        <strain evidence="10 11">DSM 21863</strain>
    </source>
</reference>
<dbReference type="EMBL" id="PDJJ01000001">
    <property type="protein sequence ID" value="PFG42480.1"/>
    <property type="molecule type" value="Genomic_DNA"/>
</dbReference>
<accession>A0A2A9EW19</accession>
<evidence type="ECO:0000313" key="10">
    <source>
        <dbReference type="EMBL" id="PFG42480.1"/>
    </source>
</evidence>
<feature type="transmembrane region" description="Helical" evidence="9">
    <location>
        <begin position="445"/>
        <end position="468"/>
    </location>
</feature>
<feature type="transmembrane region" description="Helical" evidence="9">
    <location>
        <begin position="474"/>
        <end position="494"/>
    </location>
</feature>
<dbReference type="InterPro" id="IPR018093">
    <property type="entry name" value="BCCT_CS"/>
</dbReference>
<dbReference type="RefSeq" id="WP_245852160.1">
    <property type="nucleotide sequence ID" value="NZ_PDJJ01000001.1"/>
</dbReference>
<keyword evidence="5 9" id="KW-0812">Transmembrane</keyword>
<feature type="transmembrane region" description="Helical" evidence="9">
    <location>
        <begin position="141"/>
        <end position="160"/>
    </location>
</feature>
<feature type="transmembrane region" description="Helical" evidence="9">
    <location>
        <begin position="188"/>
        <end position="210"/>
    </location>
</feature>
<dbReference type="NCBIfam" id="TIGR00842">
    <property type="entry name" value="bcct"/>
    <property type="match status" value="1"/>
</dbReference>
<dbReference type="PROSITE" id="PS01303">
    <property type="entry name" value="BCCT"/>
    <property type="match status" value="1"/>
</dbReference>
<evidence type="ECO:0000313" key="11">
    <source>
        <dbReference type="Proteomes" id="UP000224130"/>
    </source>
</evidence>
<dbReference type="GO" id="GO:0022857">
    <property type="term" value="F:transmembrane transporter activity"/>
    <property type="evidence" value="ECO:0007669"/>
    <property type="project" value="InterPro"/>
</dbReference>
<dbReference type="InterPro" id="IPR000060">
    <property type="entry name" value="BCCT_transptr"/>
</dbReference>
<evidence type="ECO:0000256" key="9">
    <source>
        <dbReference type="SAM" id="Phobius"/>
    </source>
</evidence>
<feature type="transmembrane region" description="Helical" evidence="9">
    <location>
        <begin position="260"/>
        <end position="280"/>
    </location>
</feature>
<gene>
    <name evidence="10" type="ORF">ATJ88_1142</name>
</gene>
<evidence type="ECO:0000256" key="7">
    <source>
        <dbReference type="ARBA" id="ARBA00023136"/>
    </source>
</evidence>
<keyword evidence="3" id="KW-0813">Transport</keyword>
<name>A0A2A9EW19_9MICO</name>
<organism evidence="10 11">
    <name type="scientific">Isoptericola jiangsuensis</name>
    <dbReference type="NCBI Taxonomy" id="548579"/>
    <lineage>
        <taxon>Bacteria</taxon>
        <taxon>Bacillati</taxon>
        <taxon>Actinomycetota</taxon>
        <taxon>Actinomycetes</taxon>
        <taxon>Micrococcales</taxon>
        <taxon>Promicromonosporaceae</taxon>
        <taxon>Isoptericola</taxon>
    </lineage>
</organism>
<evidence type="ECO:0000256" key="5">
    <source>
        <dbReference type="ARBA" id="ARBA00022692"/>
    </source>
</evidence>